<reference evidence="3" key="1">
    <citation type="submission" date="2017-04" db="EMBL/GenBank/DDBJ databases">
        <authorList>
            <person name="Varghese N."/>
            <person name="Submissions S."/>
        </authorList>
    </citation>
    <scope>NUCLEOTIDE SEQUENCE [LARGE SCALE GENOMIC DNA]</scope>
    <source>
        <strain evidence="3">VKM Ac-2121</strain>
    </source>
</reference>
<organism evidence="2 3">
    <name type="scientific">Rathayibacter oskolensis</name>
    <dbReference type="NCBI Taxonomy" id="1891671"/>
    <lineage>
        <taxon>Bacteria</taxon>
        <taxon>Bacillati</taxon>
        <taxon>Actinomycetota</taxon>
        <taxon>Actinomycetes</taxon>
        <taxon>Micrococcales</taxon>
        <taxon>Microbacteriaceae</taxon>
        <taxon>Rathayibacter</taxon>
    </lineage>
</organism>
<feature type="signal peptide" evidence="1">
    <location>
        <begin position="1"/>
        <end position="32"/>
    </location>
</feature>
<dbReference type="Gene3D" id="2.60.120.380">
    <property type="match status" value="1"/>
</dbReference>
<accession>A0A1X7PIS0</accession>
<keyword evidence="3" id="KW-1185">Reference proteome</keyword>
<feature type="chain" id="PRO_5012417340" evidence="1">
    <location>
        <begin position="33"/>
        <end position="892"/>
    </location>
</feature>
<proteinExistence type="predicted"/>
<gene>
    <name evidence="2" type="ORF">SAMN06295885_3568</name>
</gene>
<evidence type="ECO:0000313" key="3">
    <source>
        <dbReference type="Proteomes" id="UP000193711"/>
    </source>
</evidence>
<dbReference type="RefSeq" id="WP_085477964.1">
    <property type="nucleotide sequence ID" value="NZ_FXBM01000004.1"/>
</dbReference>
<keyword evidence="1" id="KW-0732">Signal</keyword>
<dbReference type="EMBL" id="FXBM01000004">
    <property type="protein sequence ID" value="SMH50543.1"/>
    <property type="molecule type" value="Genomic_DNA"/>
</dbReference>
<dbReference type="STRING" id="1891671.SAMN06295885_3568"/>
<dbReference type="PROSITE" id="PS51318">
    <property type="entry name" value="TAT"/>
    <property type="match status" value="1"/>
</dbReference>
<dbReference type="Gene3D" id="2.60.40.2700">
    <property type="match status" value="6"/>
</dbReference>
<protein>
    <submittedName>
        <fullName evidence="2">Uncharacterized protein</fullName>
    </submittedName>
</protein>
<dbReference type="Proteomes" id="UP000193711">
    <property type="component" value="Unassembled WGS sequence"/>
</dbReference>
<dbReference type="InterPro" id="IPR006311">
    <property type="entry name" value="TAT_signal"/>
</dbReference>
<sequence>MPLYRRAHLRALALVLVLAVGFGLLPAAPAFAADSALAADPGSEVVQAGTPHTGAPATLEAPSTSARQASAAAVAPANDLRANATVIPSLPYSTTSAPYDAATLEPGEFAGCRTTDPDVSEYPNEGRSSIWFAYTSTKRQTLSFSGTLTGQYALTSVYRDGVVTEATRIACGETSYRSTNHFQAESGQTYYFQISALAYSENEPELSTASLSVTSSAAVPNTTYSSATAISSLPSTVTGSNAEVDFNWYNPYSGCGINAFMGSLWYKFTPTTTSSFRADVGKSAIQANLAVYGSDGTTPGAMLGCGEQSYDIDGDYSAARANVEFAAQAGKTYFLQVSSYGFGAGPFTLELAKVGNLTGATPTVSGSGAVGDTLTAVPGTWGPQPVTLSYQWLSDGYPIYGATEPQYVVGKYELGNAISVQVIGTKTGYARATRTSATITATEGSLTSSVPTITGSPFVGQTLTADPGNWGPSGVDLAYQWKRGGVAIPGATSNRYTVASADSGAALTVTVTGSTYGYKTASRTSTATTIGLPLQTLMPTPTISGSTTVGSTLTANPGTWDSGVTLSYQWKKNGGVYISGATAKTYVLKASDAGATLTVTVTGTKPGYSSASKTSATTAVVTNGAVITGPTPTITGTATVGQKLTAVPGTWAPAPVTLAYQWKRNGTAISGATASTYTLVTADAGAAITVSVTGSKTGYTAVTKTSAATTVKAALQTLMPTPTISGTLKVGSTLTANPGTWDSGTTLSYQWKRNNGTYISGATSKTYVLTGADAGATLTVSVTSTKPGYSPATKTSATTTAIAKGTLTGATPTIFGTAKVGSTLTAKPGTWTPSPVTLSYQWYRGTTAISGATASTYKLATADKAASITVKVTGTKTGYTTLTKASAAVKPS</sequence>
<name>A0A1X7PIS0_9MICO</name>
<dbReference type="AlphaFoldDB" id="A0A1X7PIS0"/>
<evidence type="ECO:0000313" key="2">
    <source>
        <dbReference type="EMBL" id="SMH50543.1"/>
    </source>
</evidence>
<evidence type="ECO:0000256" key="1">
    <source>
        <dbReference type="SAM" id="SignalP"/>
    </source>
</evidence>